<comment type="caution">
    <text evidence="2">The sequence shown here is derived from an EMBL/GenBank/DDBJ whole genome shotgun (WGS) entry which is preliminary data.</text>
</comment>
<proteinExistence type="predicted"/>
<keyword evidence="3" id="KW-1185">Reference proteome</keyword>
<protein>
    <submittedName>
        <fullName evidence="2">Uncharacterized protein</fullName>
    </submittedName>
</protein>
<feature type="transmembrane region" description="Helical" evidence="1">
    <location>
        <begin position="64"/>
        <end position="82"/>
    </location>
</feature>
<dbReference type="OrthoDB" id="10256463at2759"/>
<evidence type="ECO:0000256" key="1">
    <source>
        <dbReference type="SAM" id="Phobius"/>
    </source>
</evidence>
<evidence type="ECO:0000313" key="3">
    <source>
        <dbReference type="Proteomes" id="UP000291343"/>
    </source>
</evidence>
<dbReference type="STRING" id="195883.A0A482XJ56"/>
<keyword evidence="1" id="KW-0812">Transmembrane</keyword>
<dbReference type="InParanoid" id="A0A482XJ56"/>
<gene>
    <name evidence="2" type="ORF">LSTR_LSTR011127</name>
</gene>
<dbReference type="EMBL" id="QKKF02009361">
    <property type="protein sequence ID" value="RZF45311.1"/>
    <property type="molecule type" value="Genomic_DNA"/>
</dbReference>
<keyword evidence="1" id="KW-1133">Transmembrane helix</keyword>
<feature type="transmembrane region" description="Helical" evidence="1">
    <location>
        <begin position="187"/>
        <end position="211"/>
    </location>
</feature>
<dbReference type="AlphaFoldDB" id="A0A482XJ56"/>
<organism evidence="2 3">
    <name type="scientific">Laodelphax striatellus</name>
    <name type="common">Small brown planthopper</name>
    <name type="synonym">Delphax striatella</name>
    <dbReference type="NCBI Taxonomy" id="195883"/>
    <lineage>
        <taxon>Eukaryota</taxon>
        <taxon>Metazoa</taxon>
        <taxon>Ecdysozoa</taxon>
        <taxon>Arthropoda</taxon>
        <taxon>Hexapoda</taxon>
        <taxon>Insecta</taxon>
        <taxon>Pterygota</taxon>
        <taxon>Neoptera</taxon>
        <taxon>Paraneoptera</taxon>
        <taxon>Hemiptera</taxon>
        <taxon>Auchenorrhyncha</taxon>
        <taxon>Fulgoroidea</taxon>
        <taxon>Delphacidae</taxon>
        <taxon>Criomorphinae</taxon>
        <taxon>Laodelphax</taxon>
    </lineage>
</organism>
<feature type="transmembrane region" description="Helical" evidence="1">
    <location>
        <begin position="102"/>
        <end position="118"/>
    </location>
</feature>
<evidence type="ECO:0000313" key="2">
    <source>
        <dbReference type="EMBL" id="RZF45311.1"/>
    </source>
</evidence>
<feature type="transmembrane region" description="Helical" evidence="1">
    <location>
        <begin position="157"/>
        <end position="180"/>
    </location>
</feature>
<dbReference type="Proteomes" id="UP000291343">
    <property type="component" value="Unassembled WGS sequence"/>
</dbReference>
<name>A0A482XJ56_LAOST</name>
<sequence>MTKAHSIVFIDTSYEQAHTAKKYSTAPSLIRLFVFYFTVRANELPRRICTSLLPPVFGEQSRRVYVDFVGPCLALLTMAGVLHYGHAYKLHSVSPEISPSEVLLYYSVVSPVLCFVLAKVGRASLDFVEVAALLGYGLYGDLLTLVFSLLFDHEQSNLAFFVLMFVFGGLSALRIALVLLTSIPYPAARLLVCSIVTLMHLMFLMFVHFAYMHRSFAYGGSARGSFSH</sequence>
<keyword evidence="1" id="KW-0472">Membrane</keyword>
<accession>A0A482XJ56</accession>
<feature type="transmembrane region" description="Helical" evidence="1">
    <location>
        <begin position="130"/>
        <end position="151"/>
    </location>
</feature>
<reference evidence="2 3" key="1">
    <citation type="journal article" date="2017" name="Gigascience">
        <title>Genome sequence of the small brown planthopper, Laodelphax striatellus.</title>
        <authorList>
            <person name="Zhu J."/>
            <person name="Jiang F."/>
            <person name="Wang X."/>
            <person name="Yang P."/>
            <person name="Bao Y."/>
            <person name="Zhao W."/>
            <person name="Wang W."/>
            <person name="Lu H."/>
            <person name="Wang Q."/>
            <person name="Cui N."/>
            <person name="Li J."/>
            <person name="Chen X."/>
            <person name="Luo L."/>
            <person name="Yu J."/>
            <person name="Kang L."/>
            <person name="Cui F."/>
        </authorList>
    </citation>
    <scope>NUCLEOTIDE SEQUENCE [LARGE SCALE GENOMIC DNA]</scope>
    <source>
        <strain evidence="2">Lst14</strain>
    </source>
</reference>